<evidence type="ECO:0000313" key="3">
    <source>
        <dbReference type="EMBL" id="URD67189.1"/>
    </source>
</evidence>
<dbReference type="InterPro" id="IPR001296">
    <property type="entry name" value="Glyco_trans_1"/>
</dbReference>
<sequence>MSELVILSGHSSFDTGGVGTHLRVLNDELNRCDISYTMLLGKARIYSFFSILLRSFFPKKAHMQLKIQIKGLKNKLKDNIKTNTKFIDCHDFASVVAALELRKEQSYNYKVFYTVHAPFYEQYGLSKSKYDKKDLEKIRLKELAFLKQCDGFICVDDKQRDILTKKLGGEINSIVLPNAVDIDFLNRIKDKKYSNSRRGILVYSESYIIISRHLYRKCGVHIGIKAFAKARIDENIKLIIVGMGDEYDNLVSLTKELKIDDRVIFAGRLVYEESINYTANALISLIPSIPLGDYIEATSLSMLESMALGVPVIASNIGGLKQVLDGTKAGILVEPNNSSALALEIEKVLYNDELKSYMVSQAKRLIRESYSSQVWLQKRLDFYYKG</sequence>
<evidence type="ECO:0000313" key="4">
    <source>
        <dbReference type="Proteomes" id="UP001056819"/>
    </source>
</evidence>
<dbReference type="PANTHER" id="PTHR12526">
    <property type="entry name" value="GLYCOSYLTRANSFERASE"/>
    <property type="match status" value="1"/>
</dbReference>
<dbReference type="EMBL" id="CP097501">
    <property type="protein sequence ID" value="URD67189.1"/>
    <property type="molecule type" value="Genomic_DNA"/>
</dbReference>
<dbReference type="Proteomes" id="UP001056819">
    <property type="component" value="Chromosome"/>
</dbReference>
<dbReference type="Pfam" id="PF13439">
    <property type="entry name" value="Glyco_transf_4"/>
    <property type="match status" value="1"/>
</dbReference>
<feature type="domain" description="Glycosyl transferase family 1" evidence="1">
    <location>
        <begin position="205"/>
        <end position="364"/>
    </location>
</feature>
<dbReference type="PANTHER" id="PTHR12526:SF630">
    <property type="entry name" value="GLYCOSYLTRANSFERASE"/>
    <property type="match status" value="1"/>
</dbReference>
<protein>
    <submittedName>
        <fullName evidence="3">Glycosyltransferase family 4 protein</fullName>
    </submittedName>
</protein>
<accession>A0AAE9HT52</accession>
<dbReference type="RefSeq" id="WP_084481823.1">
    <property type="nucleotide sequence ID" value="NZ_CP097501.1"/>
</dbReference>
<dbReference type="Gene3D" id="3.40.50.2000">
    <property type="entry name" value="Glycogen Phosphorylase B"/>
    <property type="match status" value="2"/>
</dbReference>
<reference evidence="3" key="1">
    <citation type="submission" date="2022-05" db="EMBL/GenBank/DDBJ databases">
        <title>Alysiella filiformis genome sequencing.</title>
        <authorList>
            <person name="Viehboeck T."/>
        </authorList>
    </citation>
    <scope>NUCLEOTIDE SEQUENCE</scope>
    <source>
        <strain evidence="3">DSM 2580</strain>
    </source>
</reference>
<proteinExistence type="predicted"/>
<dbReference type="SUPFAM" id="SSF53756">
    <property type="entry name" value="UDP-Glycosyltransferase/glycogen phosphorylase"/>
    <property type="match status" value="1"/>
</dbReference>
<evidence type="ECO:0000259" key="1">
    <source>
        <dbReference type="Pfam" id="PF00534"/>
    </source>
</evidence>
<dbReference type="AlphaFoldDB" id="A0AAE9HT52"/>
<dbReference type="GO" id="GO:0016757">
    <property type="term" value="F:glycosyltransferase activity"/>
    <property type="evidence" value="ECO:0007669"/>
    <property type="project" value="InterPro"/>
</dbReference>
<evidence type="ECO:0000259" key="2">
    <source>
        <dbReference type="Pfam" id="PF13439"/>
    </source>
</evidence>
<dbReference type="InterPro" id="IPR028098">
    <property type="entry name" value="Glyco_trans_4-like_N"/>
</dbReference>
<organism evidence="3 4">
    <name type="scientific">Conchiformibius steedae DSM 2580</name>
    <dbReference type="NCBI Taxonomy" id="1121352"/>
    <lineage>
        <taxon>Bacteria</taxon>
        <taxon>Pseudomonadati</taxon>
        <taxon>Pseudomonadota</taxon>
        <taxon>Betaproteobacteria</taxon>
        <taxon>Neisseriales</taxon>
        <taxon>Neisseriaceae</taxon>
        <taxon>Conchiformibius</taxon>
    </lineage>
</organism>
<name>A0AAE9HT52_9NEIS</name>
<gene>
    <name evidence="3" type="ORF">LNQ82_08345</name>
</gene>
<dbReference type="Pfam" id="PF00534">
    <property type="entry name" value="Glycos_transf_1"/>
    <property type="match status" value="1"/>
</dbReference>
<feature type="domain" description="Glycosyltransferase subfamily 4-like N-terminal" evidence="2">
    <location>
        <begin position="16"/>
        <end position="183"/>
    </location>
</feature>
<dbReference type="CDD" id="cd03801">
    <property type="entry name" value="GT4_PimA-like"/>
    <property type="match status" value="1"/>
</dbReference>